<protein>
    <submittedName>
        <fullName evidence="2">Uncharacterized protein</fullName>
    </submittedName>
</protein>
<sequence length="97" mass="10843">MKPTDMPGAPHPVSKPQEQENRSQPPASRVTLYTTRSGEPVGLLVDRKRINLPHGTQFRLRSQNVGQVRLELSLAVSNIRMIPDGTRVAKQHNKAVR</sequence>
<dbReference type="EMBL" id="PDJF01000001">
    <property type="protein sequence ID" value="PFG27418.1"/>
    <property type="molecule type" value="Genomic_DNA"/>
</dbReference>
<gene>
    <name evidence="2" type="ORF">ATK06_0476</name>
</gene>
<dbReference type="AlphaFoldDB" id="A0A2A9DL52"/>
<dbReference type="Proteomes" id="UP000221653">
    <property type="component" value="Unassembled WGS sequence"/>
</dbReference>
<reference evidence="2 3" key="1">
    <citation type="submission" date="2017-10" db="EMBL/GenBank/DDBJ databases">
        <title>Sequencing the genomes of 1000 actinobacteria strains.</title>
        <authorList>
            <person name="Klenk H.-P."/>
        </authorList>
    </citation>
    <scope>NUCLEOTIDE SEQUENCE [LARGE SCALE GENOMIC DNA]</scope>
    <source>
        <strain evidence="2 3">DSM 20688</strain>
    </source>
</reference>
<evidence type="ECO:0000256" key="1">
    <source>
        <dbReference type="SAM" id="MobiDB-lite"/>
    </source>
</evidence>
<dbReference type="RefSeq" id="WP_143341377.1">
    <property type="nucleotide sequence ID" value="NZ_LS483464.1"/>
</dbReference>
<evidence type="ECO:0000313" key="3">
    <source>
        <dbReference type="Proteomes" id="UP000221653"/>
    </source>
</evidence>
<comment type="caution">
    <text evidence="2">The sequence shown here is derived from an EMBL/GenBank/DDBJ whole genome shotgun (WGS) entry which is preliminary data.</text>
</comment>
<feature type="compositionally biased region" description="Polar residues" evidence="1">
    <location>
        <begin position="22"/>
        <end position="34"/>
    </location>
</feature>
<name>A0A2A9DL52_9CORY</name>
<proteinExistence type="predicted"/>
<dbReference type="STRING" id="1724.GCA_001044175_00740"/>
<accession>A0A2A9DL52</accession>
<feature type="region of interest" description="Disordered" evidence="1">
    <location>
        <begin position="1"/>
        <end position="34"/>
    </location>
</feature>
<organism evidence="2 3">
    <name type="scientific">Corynebacterium renale</name>
    <dbReference type="NCBI Taxonomy" id="1724"/>
    <lineage>
        <taxon>Bacteria</taxon>
        <taxon>Bacillati</taxon>
        <taxon>Actinomycetota</taxon>
        <taxon>Actinomycetes</taxon>
        <taxon>Mycobacteriales</taxon>
        <taxon>Corynebacteriaceae</taxon>
        <taxon>Corynebacterium</taxon>
    </lineage>
</organism>
<keyword evidence="3" id="KW-1185">Reference proteome</keyword>
<evidence type="ECO:0000313" key="2">
    <source>
        <dbReference type="EMBL" id="PFG27418.1"/>
    </source>
</evidence>